<evidence type="ECO:0000313" key="1">
    <source>
        <dbReference type="EMBL" id="KAB1221386.1"/>
    </source>
</evidence>
<name>A0A6A1WAP5_9ROSI</name>
<keyword evidence="3" id="KW-1185">Reference proteome</keyword>
<reference evidence="1 3" key="2">
    <citation type="journal article" date="2019" name="Plant Biotechnol. J.">
        <title>The red bayberry genome and genetic basis of sex determination.</title>
        <authorList>
            <person name="Jia H.M."/>
            <person name="Jia H.J."/>
            <person name="Cai Q.L."/>
            <person name="Wang Y."/>
            <person name="Zhao H.B."/>
            <person name="Yang W.F."/>
            <person name="Wang G.Y."/>
            <person name="Li Y.H."/>
            <person name="Zhan D.L."/>
            <person name="Shen Y.T."/>
            <person name="Niu Q.F."/>
            <person name="Chang L."/>
            <person name="Qiu J."/>
            <person name="Zhao L."/>
            <person name="Xie H.B."/>
            <person name="Fu W.Y."/>
            <person name="Jin J."/>
            <person name="Li X.W."/>
            <person name="Jiao Y."/>
            <person name="Zhou C.C."/>
            <person name="Tu T."/>
            <person name="Chai C.Y."/>
            <person name="Gao J.L."/>
            <person name="Fan L.J."/>
            <person name="van de Weg E."/>
            <person name="Wang J.Y."/>
            <person name="Gao Z.S."/>
        </authorList>
    </citation>
    <scope>NUCLEOTIDE SEQUENCE [LARGE SCALE GENOMIC DNA]</scope>
    <source>
        <tissue evidence="1">Leaves</tissue>
    </source>
</reference>
<dbReference type="Proteomes" id="UP000516437">
    <property type="component" value="Chromosome 2"/>
</dbReference>
<dbReference type="EMBL" id="RXIC02000020">
    <property type="protein sequence ID" value="KAB1221389.1"/>
    <property type="molecule type" value="Genomic_DNA"/>
</dbReference>
<comment type="caution">
    <text evidence="1">The sequence shown here is derived from an EMBL/GenBank/DDBJ whole genome shotgun (WGS) entry which is preliminary data.</text>
</comment>
<proteinExistence type="predicted"/>
<accession>A0A6A1WAP5</accession>
<dbReference type="EMBL" id="RXIC02000020">
    <property type="protein sequence ID" value="KAB1221386.1"/>
    <property type="molecule type" value="Genomic_DNA"/>
</dbReference>
<protein>
    <submittedName>
        <fullName evidence="1">Uncharacterized protein</fullName>
    </submittedName>
</protein>
<dbReference type="AlphaFoldDB" id="A0A6A1WAP5"/>
<gene>
    <name evidence="1" type="ORF">CJ030_MR2G013110</name>
    <name evidence="2" type="ORF">CJ030_MR2G013113</name>
</gene>
<reference evidence="1" key="1">
    <citation type="submission" date="2018-07" db="EMBL/GenBank/DDBJ databases">
        <authorList>
            <person name="Gao Z.-S."/>
            <person name="Jia H.-M."/>
            <person name="Jia H.-J."/>
            <person name="Cai Q.-L."/>
            <person name="Wang Y."/>
            <person name="Zhao H.-B."/>
        </authorList>
    </citation>
    <scope>NUCLEOTIDE SEQUENCE</scope>
    <source>
        <tissue evidence="1">Leaves</tissue>
    </source>
</reference>
<evidence type="ECO:0000313" key="3">
    <source>
        <dbReference type="Proteomes" id="UP000516437"/>
    </source>
</evidence>
<reference evidence="1" key="3">
    <citation type="submission" date="2019-09" db="EMBL/GenBank/DDBJ databases">
        <authorList>
            <person name="Gao Z."/>
        </authorList>
    </citation>
    <scope>NUCLEOTIDE SEQUENCE</scope>
    <source>
        <tissue evidence="1">Leaves</tissue>
    </source>
</reference>
<organism evidence="1 3">
    <name type="scientific">Morella rubra</name>
    <name type="common">Chinese bayberry</name>
    <dbReference type="NCBI Taxonomy" id="262757"/>
    <lineage>
        <taxon>Eukaryota</taxon>
        <taxon>Viridiplantae</taxon>
        <taxon>Streptophyta</taxon>
        <taxon>Embryophyta</taxon>
        <taxon>Tracheophyta</taxon>
        <taxon>Spermatophyta</taxon>
        <taxon>Magnoliopsida</taxon>
        <taxon>eudicotyledons</taxon>
        <taxon>Gunneridae</taxon>
        <taxon>Pentapetalae</taxon>
        <taxon>rosids</taxon>
        <taxon>fabids</taxon>
        <taxon>Fagales</taxon>
        <taxon>Myricaceae</taxon>
        <taxon>Morella</taxon>
    </lineage>
</organism>
<sequence length="151" mass="16598">MGVLILCKCLYTTRNSASPDERYRHQRYTNSSLEPFSHDFWSSSVGRSCHMQTAQPRQSRSSVSQVDAASTLNGIGRMIEQSSVKSPSFSTDGRCCSMAYDIQIVKVCSPFADDVKCVNSTSSFTDDAKLLSLRPNNDSAVDHVLTAVRCG</sequence>
<evidence type="ECO:0000313" key="2">
    <source>
        <dbReference type="EMBL" id="KAB1221389.1"/>
    </source>
</evidence>